<sequence length="387" mass="46048">MFLTTKDFYTEFTENRHILPYYTKLESNYNTETLYSLEEDATPILNPKCVSIKLFPKYLTPYFYTDESIGVKKVFQKDVNGCAIHIKEKTTIDLFLRNEYSKKFRTSINRSVNRFELCFNYSYNMITESITAEQYRFLMDALHKMLVHRFNQRNEPNDVLANWDYYYNLVFNLVNTKKASIFVIYSNEEPINICINYHFKNILFISISSFNPNFSKFSLGNISIYKIIEWSLNHNYELLDMGYGDLEYKRFWSNYMYEYENHIIYSKKIVHSFIASIEASKIKFKNFLKSYKIAEKRTKIKTLLRKNKKRLNNNINYTITTLTDYSTDNLTPIAYNDTSFSIISKPVYDYLFLQSTPIDTITVFEIKHSQEYLIVGPKTIEKITITA</sequence>
<dbReference type="EMBL" id="FPIY01000001">
    <property type="protein sequence ID" value="SFW16452.1"/>
    <property type="molecule type" value="Genomic_DNA"/>
</dbReference>
<evidence type="ECO:0000313" key="3">
    <source>
        <dbReference type="Proteomes" id="UP000183257"/>
    </source>
</evidence>
<protein>
    <submittedName>
        <fullName evidence="2">Acetyltransferase (GNAT) domain-containing protein</fullName>
    </submittedName>
</protein>
<dbReference type="SUPFAM" id="SSF55729">
    <property type="entry name" value="Acyl-CoA N-acyltransferases (Nat)"/>
    <property type="match status" value="1"/>
</dbReference>
<proteinExistence type="predicted"/>
<organism evidence="2 3">
    <name type="scientific">Cellulophaga fucicola</name>
    <dbReference type="NCBI Taxonomy" id="76595"/>
    <lineage>
        <taxon>Bacteria</taxon>
        <taxon>Pseudomonadati</taxon>
        <taxon>Bacteroidota</taxon>
        <taxon>Flavobacteriia</taxon>
        <taxon>Flavobacteriales</taxon>
        <taxon>Flavobacteriaceae</taxon>
        <taxon>Cellulophaga</taxon>
    </lineage>
</organism>
<dbReference type="GO" id="GO:0016740">
    <property type="term" value="F:transferase activity"/>
    <property type="evidence" value="ECO:0007669"/>
    <property type="project" value="UniProtKB-KW"/>
</dbReference>
<accession>A0A1K1LZX1</accession>
<keyword evidence="3" id="KW-1185">Reference proteome</keyword>
<dbReference type="OrthoDB" id="1099770at2"/>
<feature type="domain" description="BioF2-like acetyltransferase" evidence="1">
    <location>
        <begin position="102"/>
        <end position="250"/>
    </location>
</feature>
<dbReference type="RefSeq" id="WP_072301920.1">
    <property type="nucleotide sequence ID" value="NZ_FPIY01000001.1"/>
</dbReference>
<reference evidence="3" key="1">
    <citation type="submission" date="2016-11" db="EMBL/GenBank/DDBJ databases">
        <authorList>
            <person name="Varghese N."/>
            <person name="Submissions S."/>
        </authorList>
    </citation>
    <scope>NUCLEOTIDE SEQUENCE [LARGE SCALE GENOMIC DNA]</scope>
    <source>
        <strain evidence="3">DSM 24786</strain>
    </source>
</reference>
<dbReference type="AlphaFoldDB" id="A0A1K1LZX1"/>
<gene>
    <name evidence="2" type="ORF">SAMN05660313_00225</name>
</gene>
<evidence type="ECO:0000259" key="1">
    <source>
        <dbReference type="Pfam" id="PF13480"/>
    </source>
</evidence>
<evidence type="ECO:0000313" key="2">
    <source>
        <dbReference type="EMBL" id="SFW16452.1"/>
    </source>
</evidence>
<name>A0A1K1LZX1_9FLAO</name>
<dbReference type="Pfam" id="PF13480">
    <property type="entry name" value="Acetyltransf_6"/>
    <property type="match status" value="1"/>
</dbReference>
<dbReference type="InterPro" id="IPR016181">
    <property type="entry name" value="Acyl_CoA_acyltransferase"/>
</dbReference>
<dbReference type="STRING" id="76595.SAMN05660313_00225"/>
<keyword evidence="2" id="KW-0808">Transferase</keyword>
<dbReference type="Gene3D" id="3.40.630.30">
    <property type="match status" value="1"/>
</dbReference>
<dbReference type="Proteomes" id="UP000183257">
    <property type="component" value="Unassembled WGS sequence"/>
</dbReference>
<dbReference type="InterPro" id="IPR038740">
    <property type="entry name" value="BioF2-like_GNAT_dom"/>
</dbReference>